<dbReference type="RefSeq" id="WP_177169407.1">
    <property type="nucleotide sequence ID" value="NZ_FNWJ01000002.1"/>
</dbReference>
<feature type="transmembrane region" description="Helical" evidence="1">
    <location>
        <begin position="7"/>
        <end position="29"/>
    </location>
</feature>
<gene>
    <name evidence="2" type="ORF">SAMN02745716_1486</name>
</gene>
<keyword evidence="3" id="KW-1185">Reference proteome</keyword>
<accession>A0A1H6FVP8</accession>
<dbReference type="EMBL" id="FNWJ01000002">
    <property type="protein sequence ID" value="SEH14073.1"/>
    <property type="molecule type" value="Genomic_DNA"/>
</dbReference>
<sequence>MGRLYIAAARLLSAALLGIGLAMVSVTIVAGGGPLALGVLAGAALCILGSLRLLALRRSR</sequence>
<keyword evidence="1" id="KW-0812">Transmembrane</keyword>
<keyword evidence="1" id="KW-0472">Membrane</keyword>
<proteinExistence type="predicted"/>
<dbReference type="Proteomes" id="UP000222056">
    <property type="component" value="Unassembled WGS sequence"/>
</dbReference>
<dbReference type="AlphaFoldDB" id="A0A1H6FVP8"/>
<evidence type="ECO:0000256" key="1">
    <source>
        <dbReference type="SAM" id="Phobius"/>
    </source>
</evidence>
<name>A0A1H6FVP8_THEAL</name>
<evidence type="ECO:0000313" key="2">
    <source>
        <dbReference type="EMBL" id="SEH14073.1"/>
    </source>
</evidence>
<feature type="transmembrane region" description="Helical" evidence="1">
    <location>
        <begin position="35"/>
        <end position="55"/>
    </location>
</feature>
<reference evidence="3" key="1">
    <citation type="submission" date="2016-10" db="EMBL/GenBank/DDBJ databases">
        <authorList>
            <person name="Varghese N."/>
            <person name="Submissions S."/>
        </authorList>
    </citation>
    <scope>NUCLEOTIDE SEQUENCE [LARGE SCALE GENOMIC DNA]</scope>
    <source>
        <strain evidence="3">ATCC 35263</strain>
    </source>
</reference>
<dbReference type="STRING" id="29539.SAMN02745716_1486"/>
<evidence type="ECO:0000313" key="3">
    <source>
        <dbReference type="Proteomes" id="UP000222056"/>
    </source>
</evidence>
<keyword evidence="1" id="KW-1133">Transmembrane helix</keyword>
<organism evidence="2 3">
    <name type="scientific">Thermoleophilum album</name>
    <dbReference type="NCBI Taxonomy" id="29539"/>
    <lineage>
        <taxon>Bacteria</taxon>
        <taxon>Bacillati</taxon>
        <taxon>Actinomycetota</taxon>
        <taxon>Thermoleophilia</taxon>
        <taxon>Thermoleophilales</taxon>
        <taxon>Thermoleophilaceae</taxon>
        <taxon>Thermoleophilum</taxon>
    </lineage>
</organism>
<protein>
    <submittedName>
        <fullName evidence="2">Uncharacterized protein</fullName>
    </submittedName>
</protein>